<dbReference type="SUPFAM" id="SSF46955">
    <property type="entry name" value="Putative DNA-binding domain"/>
    <property type="match status" value="1"/>
</dbReference>
<dbReference type="AlphaFoldDB" id="C9RCJ4"/>
<name>C9RCJ4_AMMDK</name>
<organism evidence="2 3">
    <name type="scientific">Ammonifex degensii (strain DSM 10501 / KC4)</name>
    <dbReference type="NCBI Taxonomy" id="429009"/>
    <lineage>
        <taxon>Bacteria</taxon>
        <taxon>Bacillati</taxon>
        <taxon>Bacillota</taxon>
        <taxon>Clostridia</taxon>
        <taxon>Thermoanaerobacterales</taxon>
        <taxon>Thermoanaerobacteraceae</taxon>
        <taxon>Ammonifex</taxon>
    </lineage>
</organism>
<keyword evidence="3" id="KW-1185">Reference proteome</keyword>
<dbReference type="RefSeq" id="WP_015738848.1">
    <property type="nucleotide sequence ID" value="NC_013385.1"/>
</dbReference>
<dbReference type="Pfam" id="PF12728">
    <property type="entry name" value="HTH_17"/>
    <property type="match status" value="1"/>
</dbReference>
<protein>
    <submittedName>
        <fullName evidence="2">DNA binding domain protein, excisionase family</fullName>
    </submittedName>
</protein>
<dbReference type="InterPro" id="IPR010093">
    <property type="entry name" value="SinI_DNA-bd"/>
</dbReference>
<evidence type="ECO:0000313" key="3">
    <source>
        <dbReference type="Proteomes" id="UP000002620"/>
    </source>
</evidence>
<gene>
    <name evidence="2" type="ordered locus">Adeg_0830</name>
</gene>
<dbReference type="InterPro" id="IPR041657">
    <property type="entry name" value="HTH_17"/>
</dbReference>
<evidence type="ECO:0000259" key="1">
    <source>
        <dbReference type="Pfam" id="PF12728"/>
    </source>
</evidence>
<dbReference type="NCBIfam" id="TIGR01764">
    <property type="entry name" value="excise"/>
    <property type="match status" value="1"/>
</dbReference>
<dbReference type="GO" id="GO:0003677">
    <property type="term" value="F:DNA binding"/>
    <property type="evidence" value="ECO:0007669"/>
    <property type="project" value="InterPro"/>
</dbReference>
<proteinExistence type="predicted"/>
<dbReference type="EMBL" id="CP001785">
    <property type="protein sequence ID" value="ACX51971.1"/>
    <property type="molecule type" value="Genomic_DNA"/>
</dbReference>
<dbReference type="Proteomes" id="UP000002620">
    <property type="component" value="Chromosome"/>
</dbReference>
<dbReference type="HOGENOM" id="CLU_140176_16_2_9"/>
<feature type="domain" description="Helix-turn-helix" evidence="1">
    <location>
        <begin position="12"/>
        <end position="58"/>
    </location>
</feature>
<evidence type="ECO:0000313" key="2">
    <source>
        <dbReference type="EMBL" id="ACX51971.1"/>
    </source>
</evidence>
<dbReference type="InterPro" id="IPR009061">
    <property type="entry name" value="DNA-bd_dom_put_sf"/>
</dbReference>
<dbReference type="OrthoDB" id="1655135at2"/>
<accession>C9RCJ4</accession>
<reference evidence="2 3" key="1">
    <citation type="submission" date="2009-10" db="EMBL/GenBank/DDBJ databases">
        <title>Complete sequence of chromosome of Ammonifex degensii KC4.</title>
        <authorList>
            <consortium name="US DOE Joint Genome Institute"/>
            <person name="Kerfeld C."/>
            <person name="Goodner B."/>
            <person name="Huber H."/>
            <person name="Stetter K."/>
            <person name="Lucas S."/>
            <person name="Copeland A."/>
            <person name="Lapidus A."/>
            <person name="Glavina del Rio T."/>
            <person name="Dalin E."/>
            <person name="Tice H."/>
            <person name="Bruce D."/>
            <person name="Goodwin L."/>
            <person name="Pitluck S."/>
            <person name="Saunders E."/>
            <person name="Brettin T."/>
            <person name="Detter J.C."/>
            <person name="Han C."/>
            <person name="Larimer F."/>
            <person name="Land M."/>
            <person name="Hauser L."/>
            <person name="Kyrpides N."/>
            <person name="Ovchinnikova G."/>
            <person name="Richardson P."/>
        </authorList>
    </citation>
    <scope>NUCLEOTIDE SEQUENCE [LARGE SCALE GENOMIC DNA]</scope>
    <source>
        <strain evidence="3">DSM 10501 / KC4</strain>
    </source>
</reference>
<dbReference type="STRING" id="429009.Adeg_0830"/>
<dbReference type="KEGG" id="adg:Adeg_0830"/>
<sequence>MRLGDLRDLPPFLTVEEAAELLRLKKRTAYDLVARGEIPSVRLGRFIRIPAASVIRMARLGELEEGGAGPEKHNS</sequence>